<organism evidence="2 3">
    <name type="scientific">Taxus chinensis</name>
    <name type="common">Chinese yew</name>
    <name type="synonym">Taxus wallichiana var. chinensis</name>
    <dbReference type="NCBI Taxonomy" id="29808"/>
    <lineage>
        <taxon>Eukaryota</taxon>
        <taxon>Viridiplantae</taxon>
        <taxon>Streptophyta</taxon>
        <taxon>Embryophyta</taxon>
        <taxon>Tracheophyta</taxon>
        <taxon>Spermatophyta</taxon>
        <taxon>Pinopsida</taxon>
        <taxon>Pinidae</taxon>
        <taxon>Conifers II</taxon>
        <taxon>Cupressales</taxon>
        <taxon>Taxaceae</taxon>
        <taxon>Taxus</taxon>
    </lineage>
</organism>
<feature type="compositionally biased region" description="Pro residues" evidence="1">
    <location>
        <begin position="83"/>
        <end position="92"/>
    </location>
</feature>
<keyword evidence="3" id="KW-1185">Reference proteome</keyword>
<evidence type="ECO:0000313" key="3">
    <source>
        <dbReference type="Proteomes" id="UP000824469"/>
    </source>
</evidence>
<gene>
    <name evidence="2" type="ORF">KI387_007778</name>
</gene>
<evidence type="ECO:0000313" key="2">
    <source>
        <dbReference type="EMBL" id="KAH9327600.1"/>
    </source>
</evidence>
<name>A0AA38GVP8_TAXCH</name>
<dbReference type="EMBL" id="JAHRHJ020000002">
    <property type="protein sequence ID" value="KAH9327600.1"/>
    <property type="molecule type" value="Genomic_DNA"/>
</dbReference>
<sequence>MSSSHRSRPVRGIPTSALEREPFSERLSRPKKSNTILTPRKGKYGSENVPPEDDNVKPNQSNNPSAEGGSPSPAKMVSRSRPPRPPLPPRPTGTPTARRKLGMECPTEYNTSFVPEKITSDSGVQASKFM</sequence>
<feature type="compositionally biased region" description="Basic and acidic residues" evidence="1">
    <location>
        <begin position="18"/>
        <end position="28"/>
    </location>
</feature>
<feature type="region of interest" description="Disordered" evidence="1">
    <location>
        <begin position="1"/>
        <end position="105"/>
    </location>
</feature>
<reference evidence="2 3" key="1">
    <citation type="journal article" date="2021" name="Nat. Plants">
        <title>The Taxus genome provides insights into paclitaxel biosynthesis.</title>
        <authorList>
            <person name="Xiong X."/>
            <person name="Gou J."/>
            <person name="Liao Q."/>
            <person name="Li Y."/>
            <person name="Zhou Q."/>
            <person name="Bi G."/>
            <person name="Li C."/>
            <person name="Du R."/>
            <person name="Wang X."/>
            <person name="Sun T."/>
            <person name="Guo L."/>
            <person name="Liang H."/>
            <person name="Lu P."/>
            <person name="Wu Y."/>
            <person name="Zhang Z."/>
            <person name="Ro D.K."/>
            <person name="Shang Y."/>
            <person name="Huang S."/>
            <person name="Yan J."/>
        </authorList>
    </citation>
    <scope>NUCLEOTIDE SEQUENCE [LARGE SCALE GENOMIC DNA]</scope>
    <source>
        <strain evidence="2">Ta-2019</strain>
    </source>
</reference>
<protein>
    <submittedName>
        <fullName evidence="2">Uncharacterized protein</fullName>
    </submittedName>
</protein>
<proteinExistence type="predicted"/>
<dbReference type="AlphaFoldDB" id="A0AA38GVP8"/>
<comment type="caution">
    <text evidence="2">The sequence shown here is derived from an EMBL/GenBank/DDBJ whole genome shotgun (WGS) entry which is preliminary data.</text>
</comment>
<evidence type="ECO:0000256" key="1">
    <source>
        <dbReference type="SAM" id="MobiDB-lite"/>
    </source>
</evidence>
<dbReference type="Proteomes" id="UP000824469">
    <property type="component" value="Unassembled WGS sequence"/>
</dbReference>
<accession>A0AA38GVP8</accession>
<feature type="non-terminal residue" evidence="2">
    <location>
        <position position="130"/>
    </location>
</feature>